<keyword evidence="3" id="KW-1185">Reference proteome</keyword>
<evidence type="ECO:0000256" key="1">
    <source>
        <dbReference type="SAM" id="MobiDB-lite"/>
    </source>
</evidence>
<dbReference type="Proteomes" id="UP001176521">
    <property type="component" value="Unassembled WGS sequence"/>
</dbReference>
<organism evidence="2 3">
    <name type="scientific">Tilletia horrida</name>
    <dbReference type="NCBI Taxonomy" id="155126"/>
    <lineage>
        <taxon>Eukaryota</taxon>
        <taxon>Fungi</taxon>
        <taxon>Dikarya</taxon>
        <taxon>Basidiomycota</taxon>
        <taxon>Ustilaginomycotina</taxon>
        <taxon>Exobasidiomycetes</taxon>
        <taxon>Tilletiales</taxon>
        <taxon>Tilletiaceae</taxon>
        <taxon>Tilletia</taxon>
    </lineage>
</organism>
<feature type="compositionally biased region" description="Low complexity" evidence="1">
    <location>
        <begin position="605"/>
        <end position="615"/>
    </location>
</feature>
<proteinExistence type="predicted"/>
<feature type="region of interest" description="Disordered" evidence="1">
    <location>
        <begin position="542"/>
        <end position="669"/>
    </location>
</feature>
<feature type="compositionally biased region" description="Low complexity" evidence="1">
    <location>
        <begin position="555"/>
        <end position="587"/>
    </location>
</feature>
<reference evidence="2" key="1">
    <citation type="journal article" date="2023" name="PhytoFront">
        <title>Draft Genome Resources of Seven Strains of Tilletia horrida, Causal Agent of Kernel Smut of Rice.</title>
        <authorList>
            <person name="Khanal S."/>
            <person name="Antony Babu S."/>
            <person name="Zhou X.G."/>
        </authorList>
    </citation>
    <scope>NUCLEOTIDE SEQUENCE</scope>
    <source>
        <strain evidence="2">TX3</strain>
    </source>
</reference>
<comment type="caution">
    <text evidence="2">The sequence shown here is derived from an EMBL/GenBank/DDBJ whole genome shotgun (WGS) entry which is preliminary data.</text>
</comment>
<protein>
    <submittedName>
        <fullName evidence="2">Uncharacterized protein</fullName>
    </submittedName>
</protein>
<feature type="compositionally biased region" description="Low complexity" evidence="1">
    <location>
        <begin position="624"/>
        <end position="638"/>
    </location>
</feature>
<gene>
    <name evidence="2" type="ORF">OC842_000426</name>
</gene>
<dbReference type="EMBL" id="JAPDMQ010000011">
    <property type="protein sequence ID" value="KAK0540571.1"/>
    <property type="molecule type" value="Genomic_DNA"/>
</dbReference>
<dbReference type="AlphaFoldDB" id="A0AAN6GH17"/>
<evidence type="ECO:0000313" key="3">
    <source>
        <dbReference type="Proteomes" id="UP001176521"/>
    </source>
</evidence>
<accession>A0AAN6GH17</accession>
<evidence type="ECO:0000313" key="2">
    <source>
        <dbReference type="EMBL" id="KAK0540571.1"/>
    </source>
</evidence>
<name>A0AAN6GH17_9BASI</name>
<sequence length="669" mass="70066">MSNANTYTTFAEAFIQMPVIEIEDVKNHANKDGFVSIKTMAKTKDGPAVDAIAGGYWRGDVPCTNSLVLGWTFAAVTKAGLEFFFERDHVETRPGDVEDDSYYDMHQMQVPAHFRVFGKVVASTSRYAEVEIVTYLISGKVTFRARLIFENGAGPIFRVGSFAGGFGVLTGFEAASAKSLGILTLAMVSYHAGVAHTGSAYGGGKNHSKWASRMGGKGTQADLAPKKSSKDTELGPITTYVETAGRFLLCDVVDPEHRAVTIRAVTTEGYAVDFDMQWPLETIPPVNTVFGMHAQLVLHEHAARAIPIPNTVEVRPGAPTDDNYRDDQLLAQAFRVRYCARITESSSEEFTGESIVAIEGHVVRVNTRALVPSTTRWQNFKALALHQVISARGTVSGVVFGENAMFLIDMEHLQNAAVGTPAALVTLASPAVAGPSTPQTPPNLGTPQDRIKAAWDSPTRRCQLMQAGGSGSSSAQDNAIGSARHASGESLRFPTLGQNGGFRGGDISVLGPRVIVGNASGAARFGGVPGLGINHGSGLFNGGQGSHAAGQELQSAPSPVGSASAPAGAGPPMTGATPSSASASSAFGSGGIYTPTPFSPRWNGTPASSTASSPTGVAEATDLPSSTAAGAGSPAGSAQELEKGKRREREGEDDTLEQESRRVTRARGL</sequence>
<feature type="compositionally biased region" description="Basic and acidic residues" evidence="1">
    <location>
        <begin position="640"/>
        <end position="650"/>
    </location>
</feature>